<dbReference type="AlphaFoldDB" id="A0AAE0VQQ0"/>
<reference evidence="2" key="1">
    <citation type="journal article" date="2021" name="Genome Biol. Evol.">
        <title>A High-Quality Reference Genome for a Parasitic Bivalve with Doubly Uniparental Inheritance (Bivalvia: Unionida).</title>
        <authorList>
            <person name="Smith C.H."/>
        </authorList>
    </citation>
    <scope>NUCLEOTIDE SEQUENCE</scope>
    <source>
        <strain evidence="2">CHS0354</strain>
    </source>
</reference>
<reference evidence="2" key="3">
    <citation type="submission" date="2023-05" db="EMBL/GenBank/DDBJ databases">
        <authorList>
            <person name="Smith C.H."/>
        </authorList>
    </citation>
    <scope>NUCLEOTIDE SEQUENCE</scope>
    <source>
        <strain evidence="2">CHS0354</strain>
        <tissue evidence="2">Mantle</tissue>
    </source>
</reference>
<protein>
    <submittedName>
        <fullName evidence="2">Uncharacterized protein</fullName>
    </submittedName>
</protein>
<organism evidence="2 3">
    <name type="scientific">Potamilus streckersoni</name>
    <dbReference type="NCBI Taxonomy" id="2493646"/>
    <lineage>
        <taxon>Eukaryota</taxon>
        <taxon>Metazoa</taxon>
        <taxon>Spiralia</taxon>
        <taxon>Lophotrochozoa</taxon>
        <taxon>Mollusca</taxon>
        <taxon>Bivalvia</taxon>
        <taxon>Autobranchia</taxon>
        <taxon>Heteroconchia</taxon>
        <taxon>Palaeoheterodonta</taxon>
        <taxon>Unionida</taxon>
        <taxon>Unionoidea</taxon>
        <taxon>Unionidae</taxon>
        <taxon>Ambleminae</taxon>
        <taxon>Lampsilini</taxon>
        <taxon>Potamilus</taxon>
    </lineage>
</organism>
<comment type="caution">
    <text evidence="2">The sequence shown here is derived from an EMBL/GenBank/DDBJ whole genome shotgun (WGS) entry which is preliminary data.</text>
</comment>
<proteinExistence type="predicted"/>
<dbReference type="Proteomes" id="UP001195483">
    <property type="component" value="Unassembled WGS sequence"/>
</dbReference>
<dbReference type="EMBL" id="JAEAOA010002287">
    <property type="protein sequence ID" value="KAK3586694.1"/>
    <property type="molecule type" value="Genomic_DNA"/>
</dbReference>
<feature type="compositionally biased region" description="Basic and acidic residues" evidence="1">
    <location>
        <begin position="21"/>
        <end position="30"/>
    </location>
</feature>
<evidence type="ECO:0000313" key="2">
    <source>
        <dbReference type="EMBL" id="KAK3586694.1"/>
    </source>
</evidence>
<feature type="compositionally biased region" description="Polar residues" evidence="1">
    <location>
        <begin position="100"/>
        <end position="110"/>
    </location>
</feature>
<name>A0AAE0VQQ0_9BIVA</name>
<evidence type="ECO:0000313" key="3">
    <source>
        <dbReference type="Proteomes" id="UP001195483"/>
    </source>
</evidence>
<feature type="compositionally biased region" description="Basic and acidic residues" evidence="1">
    <location>
        <begin position="48"/>
        <end position="63"/>
    </location>
</feature>
<sequence length="110" mass="13124">MPEKSRTATTTKFCNKYIPKPTERTRDKSKINPKFTRFHFRIPQQQDESPKPKEGPTIKKQQKEPSNLEVITKQMEKQQQTLNPQAPPTRKQLREEQTEIPLQQHQPYRK</sequence>
<feature type="region of interest" description="Disordered" evidence="1">
    <location>
        <begin position="1"/>
        <end position="110"/>
    </location>
</feature>
<gene>
    <name evidence="2" type="ORF">CHS0354_039165</name>
</gene>
<evidence type="ECO:0000256" key="1">
    <source>
        <dbReference type="SAM" id="MobiDB-lite"/>
    </source>
</evidence>
<accession>A0AAE0VQQ0</accession>
<reference evidence="2" key="2">
    <citation type="journal article" date="2021" name="Genome Biol. Evol.">
        <title>Developing a high-quality reference genome for a parasitic bivalve with doubly uniparental inheritance (Bivalvia: Unionida).</title>
        <authorList>
            <person name="Smith C.H."/>
        </authorList>
    </citation>
    <scope>NUCLEOTIDE SEQUENCE</scope>
    <source>
        <strain evidence="2">CHS0354</strain>
        <tissue evidence="2">Mantle</tissue>
    </source>
</reference>
<feature type="non-terminal residue" evidence="2">
    <location>
        <position position="110"/>
    </location>
</feature>
<keyword evidence="3" id="KW-1185">Reference proteome</keyword>